<feature type="compositionally biased region" description="Acidic residues" evidence="1">
    <location>
        <begin position="430"/>
        <end position="442"/>
    </location>
</feature>
<feature type="region of interest" description="Disordered" evidence="1">
    <location>
        <begin position="265"/>
        <end position="506"/>
    </location>
</feature>
<reference evidence="2 3" key="1">
    <citation type="submission" date="2019-05" db="EMBL/GenBank/DDBJ databases">
        <title>Emergence of the Ug99 lineage of the wheat stem rust pathogen through somatic hybridization.</title>
        <authorList>
            <person name="Li F."/>
            <person name="Upadhyaya N.M."/>
            <person name="Sperschneider J."/>
            <person name="Matny O."/>
            <person name="Nguyen-Phuc H."/>
            <person name="Mago R."/>
            <person name="Raley C."/>
            <person name="Miller M.E."/>
            <person name="Silverstein K.A.T."/>
            <person name="Henningsen E."/>
            <person name="Hirsch C.D."/>
            <person name="Visser B."/>
            <person name="Pretorius Z.A."/>
            <person name="Steffenson B.J."/>
            <person name="Schwessinger B."/>
            <person name="Dodds P.N."/>
            <person name="Figueroa M."/>
        </authorList>
    </citation>
    <scope>NUCLEOTIDE SEQUENCE [LARGE SCALE GENOMIC DNA]</scope>
    <source>
        <strain evidence="2 3">Ug99</strain>
    </source>
</reference>
<feature type="compositionally biased region" description="Low complexity" evidence="1">
    <location>
        <begin position="144"/>
        <end position="153"/>
    </location>
</feature>
<feature type="compositionally biased region" description="Polar residues" evidence="1">
    <location>
        <begin position="385"/>
        <end position="400"/>
    </location>
</feature>
<organism evidence="2 3">
    <name type="scientific">Puccinia graminis f. sp. tritici</name>
    <dbReference type="NCBI Taxonomy" id="56615"/>
    <lineage>
        <taxon>Eukaryota</taxon>
        <taxon>Fungi</taxon>
        <taxon>Dikarya</taxon>
        <taxon>Basidiomycota</taxon>
        <taxon>Pucciniomycotina</taxon>
        <taxon>Pucciniomycetes</taxon>
        <taxon>Pucciniales</taxon>
        <taxon>Pucciniaceae</taxon>
        <taxon>Puccinia</taxon>
    </lineage>
</organism>
<feature type="region of interest" description="Disordered" evidence="1">
    <location>
        <begin position="112"/>
        <end position="213"/>
    </location>
</feature>
<name>A0A5B0RVX0_PUCGR</name>
<dbReference type="Proteomes" id="UP000325313">
    <property type="component" value="Unassembled WGS sequence"/>
</dbReference>
<accession>A0A5B0RVX0</accession>
<protein>
    <submittedName>
        <fullName evidence="2">Uncharacterized protein</fullName>
    </submittedName>
</protein>
<dbReference type="EMBL" id="VDEP01000137">
    <property type="protein sequence ID" value="KAA1129245.1"/>
    <property type="molecule type" value="Genomic_DNA"/>
</dbReference>
<feature type="compositionally biased region" description="Pro residues" evidence="1">
    <location>
        <begin position="164"/>
        <end position="175"/>
    </location>
</feature>
<sequence>MNCSPRSQFENYTQKEYQIEAHYEWLYEIELKVIEIVNQWEPLVYEDENEYSTISSDSKFFRPMTEAIQWYKAKELQFKWNEQASAKGIPLSVVPNLREMWAARRKELNREPVTRPWNESPPRSSSPEQSTPSKPKDSDGSSGGSNSKGKSASMTAAEPEKSPSPHPPSTPPPDPDSYRMSFPSDNLEKPPPSPDTEMLPAPPEIRSGEPLLESEIQEIGEEEFLRNVTKVQDFAKACYQLRIPKSIKQDVEGLVTRLDSLRKGYEESKTLPTHECLMVKPSSQPTISRPSSSAPPKPNSRTKKKSHSPVAITSHISTLPPQPHGSNGASEEQSHLPDEHPINKGTPDRPETSATEKTTPVTLNAPNRAAENIGDQSLPEDSHDPSNSPTTGNSHKSTAPTRILTRGRSNPVEESGPSTNGSKNKRRLDEDTDSSPSDDEDAPTPPRSRIASSLTPLPEDDKAEDQPTVPNQDDPINPPDSTAINSPPHDHEADPSNDDQPSTINTAPADSIIKLDSLRTCIHQMATEFRKGQVTKTKWEQGWDAAQYLMHFRLDTPHVTKIPTATFVYNQAQFNYENWIKEIVESEILAPSSHEPWFIEDLINFTLIKKQIASEGTTIVSASQSPHPEFNFFRAVRSLIKLPPPRILREWAKTVALSVQTISDENPKAPEIQSAQPSLRRHVIVLTWLNTLKNTMPILPQITDGQPEDGKVTNSLTTAPSTSTGDALDDLRKSIIDMIMSYTIIQAHSEDQHNPRKKPKTKSNSTAVATKDAPDLLVTASKSYQSSKE</sequence>
<evidence type="ECO:0000313" key="3">
    <source>
        <dbReference type="Proteomes" id="UP000325313"/>
    </source>
</evidence>
<feature type="compositionally biased region" description="Polar residues" evidence="1">
    <location>
        <begin position="314"/>
        <end position="331"/>
    </location>
</feature>
<feature type="region of interest" description="Disordered" evidence="1">
    <location>
        <begin position="747"/>
        <end position="774"/>
    </location>
</feature>
<evidence type="ECO:0000313" key="2">
    <source>
        <dbReference type="EMBL" id="KAA1129245.1"/>
    </source>
</evidence>
<proteinExistence type="predicted"/>
<comment type="caution">
    <text evidence="2">The sequence shown here is derived from an EMBL/GenBank/DDBJ whole genome shotgun (WGS) entry which is preliminary data.</text>
</comment>
<feature type="compositionally biased region" description="Polar residues" evidence="1">
    <location>
        <begin position="352"/>
        <end position="365"/>
    </location>
</feature>
<gene>
    <name evidence="2" type="ORF">PGTUg99_019158</name>
</gene>
<feature type="region of interest" description="Disordered" evidence="1">
    <location>
        <begin position="702"/>
        <end position="727"/>
    </location>
</feature>
<feature type="compositionally biased region" description="Basic and acidic residues" evidence="1">
    <location>
        <begin position="332"/>
        <end position="351"/>
    </location>
</feature>
<evidence type="ECO:0000256" key="1">
    <source>
        <dbReference type="SAM" id="MobiDB-lite"/>
    </source>
</evidence>
<feature type="compositionally biased region" description="Low complexity" evidence="1">
    <location>
        <begin position="116"/>
        <end position="133"/>
    </location>
</feature>
<dbReference type="AlphaFoldDB" id="A0A5B0RVX0"/>
<feature type="compositionally biased region" description="Low complexity" evidence="1">
    <location>
        <begin position="281"/>
        <end position="292"/>
    </location>
</feature>
<feature type="compositionally biased region" description="Polar residues" evidence="1">
    <location>
        <begin position="712"/>
        <end position="725"/>
    </location>
</feature>